<protein>
    <recommendedName>
        <fullName evidence="2">DUF7991 domain-containing protein</fullName>
    </recommendedName>
</protein>
<dbReference type="Pfam" id="PF25953">
    <property type="entry name" value="DUF7991"/>
    <property type="match status" value="1"/>
</dbReference>
<proteinExistence type="predicted"/>
<dbReference type="EMBL" id="BAABKX010000001">
    <property type="protein sequence ID" value="GAA5046000.1"/>
    <property type="molecule type" value="Genomic_DNA"/>
</dbReference>
<keyword evidence="1" id="KW-0812">Transmembrane</keyword>
<dbReference type="AlphaFoldDB" id="A0AAV3UEK8"/>
<evidence type="ECO:0000256" key="1">
    <source>
        <dbReference type="SAM" id="Phobius"/>
    </source>
</evidence>
<evidence type="ECO:0000313" key="4">
    <source>
        <dbReference type="Proteomes" id="UP001501729"/>
    </source>
</evidence>
<reference evidence="3 4" key="1">
    <citation type="journal article" date="2019" name="Int. J. Syst. Evol. Microbiol.">
        <title>The Global Catalogue of Microorganisms (GCM) 10K type strain sequencing project: providing services to taxonomists for standard genome sequencing and annotation.</title>
        <authorList>
            <consortium name="The Broad Institute Genomics Platform"/>
            <consortium name="The Broad Institute Genome Sequencing Center for Infectious Disease"/>
            <person name="Wu L."/>
            <person name="Ma J."/>
        </authorList>
    </citation>
    <scope>NUCLEOTIDE SEQUENCE [LARGE SCALE GENOMIC DNA]</scope>
    <source>
        <strain evidence="3 4">JCM 17504</strain>
    </source>
</reference>
<dbReference type="Proteomes" id="UP001501729">
    <property type="component" value="Unassembled WGS sequence"/>
</dbReference>
<dbReference type="InterPro" id="IPR058304">
    <property type="entry name" value="DUF7991"/>
</dbReference>
<accession>A0AAV3UEK8</accession>
<feature type="transmembrane region" description="Helical" evidence="1">
    <location>
        <begin position="6"/>
        <end position="28"/>
    </location>
</feature>
<feature type="transmembrane region" description="Helical" evidence="1">
    <location>
        <begin position="75"/>
        <end position="94"/>
    </location>
</feature>
<sequence length="113" mass="12456">MVSAATALGFLVIITINTVITAVVIRFFRLRLSTKWGAVVYSLLLVPLVYVATTILLSGAIGFGGTGLQDRDTALILIWVLPFTLGLSIDLFWMPPPEEIDLPKEPREQQQSR</sequence>
<keyword evidence="4" id="KW-1185">Reference proteome</keyword>
<keyword evidence="1" id="KW-0472">Membrane</keyword>
<evidence type="ECO:0000313" key="3">
    <source>
        <dbReference type="EMBL" id="GAA5046000.1"/>
    </source>
</evidence>
<gene>
    <name evidence="3" type="ORF">GCM10025751_14680</name>
</gene>
<comment type="caution">
    <text evidence="3">The sequence shown here is derived from an EMBL/GenBank/DDBJ whole genome shotgun (WGS) entry which is preliminary data.</text>
</comment>
<organism evidence="3 4">
    <name type="scientific">Haladaptatus pallidirubidus</name>
    <dbReference type="NCBI Taxonomy" id="1008152"/>
    <lineage>
        <taxon>Archaea</taxon>
        <taxon>Methanobacteriati</taxon>
        <taxon>Methanobacteriota</taxon>
        <taxon>Stenosarchaea group</taxon>
        <taxon>Halobacteria</taxon>
        <taxon>Halobacteriales</taxon>
        <taxon>Haladaptataceae</taxon>
        <taxon>Haladaptatus</taxon>
    </lineage>
</organism>
<evidence type="ECO:0000259" key="2">
    <source>
        <dbReference type="Pfam" id="PF25953"/>
    </source>
</evidence>
<keyword evidence="1" id="KW-1133">Transmembrane helix</keyword>
<feature type="domain" description="DUF7991" evidence="2">
    <location>
        <begin position="1"/>
        <end position="105"/>
    </location>
</feature>
<name>A0AAV3UEK8_9EURY</name>
<feature type="transmembrane region" description="Helical" evidence="1">
    <location>
        <begin position="40"/>
        <end position="63"/>
    </location>
</feature>